<evidence type="ECO:0000313" key="3">
    <source>
        <dbReference type="EMBL" id="CDS41523.1"/>
    </source>
</evidence>
<keyword evidence="2" id="KW-0812">Transmembrane</keyword>
<dbReference type="InterPro" id="IPR002528">
    <property type="entry name" value="MATE_fam"/>
</dbReference>
<proteinExistence type="inferred from homology"/>
<gene>
    <name evidence="3" type="ORF">EmuJ_000917600</name>
</gene>
<dbReference type="STRING" id="6211.A0A068YGR4"/>
<accession>A0A068YGR4</accession>
<reference evidence="3" key="1">
    <citation type="journal article" date="2013" name="Nature">
        <title>The genomes of four tapeworm species reveal adaptations to parasitism.</title>
        <authorList>
            <person name="Tsai I.J."/>
            <person name="Zarowiecki M."/>
            <person name="Holroyd N."/>
            <person name="Garciarrubio A."/>
            <person name="Sanchez-Flores A."/>
            <person name="Brooks K.L."/>
            <person name="Tracey A."/>
            <person name="Bobes R.J."/>
            <person name="Fragoso G."/>
            <person name="Sciutto E."/>
            <person name="Aslett M."/>
            <person name="Beasley H."/>
            <person name="Bennett H.M."/>
            <person name="Cai J."/>
            <person name="Camicia F."/>
            <person name="Clark R."/>
            <person name="Cucher M."/>
            <person name="De Silva N."/>
            <person name="Day T.A."/>
            <person name="Deplazes P."/>
            <person name="Estrada K."/>
            <person name="Fernandez C."/>
            <person name="Holland P.W."/>
            <person name="Hou J."/>
            <person name="Hu S."/>
            <person name="Huckvale T."/>
            <person name="Hung S.S."/>
            <person name="Kamenetzky L."/>
            <person name="Keane J.A."/>
            <person name="Kiss F."/>
            <person name="Koziol U."/>
            <person name="Lambert O."/>
            <person name="Liu K."/>
            <person name="Luo X."/>
            <person name="Luo Y."/>
            <person name="Macchiaroli N."/>
            <person name="Nichol S."/>
            <person name="Paps J."/>
            <person name="Parkinson J."/>
            <person name="Pouchkina-Stantcheva N."/>
            <person name="Riddiford N."/>
            <person name="Rosenzvit M."/>
            <person name="Salinas G."/>
            <person name="Wasmuth J.D."/>
            <person name="Zamanian M."/>
            <person name="Zheng Y."/>
            <person name="Cai X."/>
            <person name="Soberon X."/>
            <person name="Olson P.D."/>
            <person name="Laclette J.P."/>
            <person name="Brehm K."/>
            <person name="Berriman M."/>
            <person name="Garciarrubio A."/>
            <person name="Bobes R.J."/>
            <person name="Fragoso G."/>
            <person name="Sanchez-Flores A."/>
            <person name="Estrada K."/>
            <person name="Cevallos M.A."/>
            <person name="Morett E."/>
            <person name="Gonzalez V."/>
            <person name="Portillo T."/>
            <person name="Ochoa-Leyva A."/>
            <person name="Jose M.V."/>
            <person name="Sciutto E."/>
            <person name="Landa A."/>
            <person name="Jimenez L."/>
            <person name="Valdes V."/>
            <person name="Carrero J.C."/>
            <person name="Larralde C."/>
            <person name="Morales-Montor J."/>
            <person name="Limon-Lason J."/>
            <person name="Soberon X."/>
            <person name="Laclette J.P."/>
        </authorList>
    </citation>
    <scope>NUCLEOTIDE SEQUENCE [LARGE SCALE GENOMIC DNA]</scope>
</reference>
<keyword evidence="2" id="KW-0472">Membrane</keyword>
<dbReference type="OrthoDB" id="2126698at2759"/>
<dbReference type="GO" id="GO:0015297">
    <property type="term" value="F:antiporter activity"/>
    <property type="evidence" value="ECO:0007669"/>
    <property type="project" value="InterPro"/>
</dbReference>
<dbReference type="Pfam" id="PF01554">
    <property type="entry name" value="MatE"/>
    <property type="match status" value="1"/>
</dbReference>
<dbReference type="GO" id="GO:0042910">
    <property type="term" value="F:xenobiotic transmembrane transporter activity"/>
    <property type="evidence" value="ECO:0007669"/>
    <property type="project" value="InterPro"/>
</dbReference>
<feature type="transmembrane region" description="Helical" evidence="2">
    <location>
        <begin position="78"/>
        <end position="100"/>
    </location>
</feature>
<keyword evidence="2" id="KW-1133">Transmembrane helix</keyword>
<dbReference type="AlphaFoldDB" id="A0A068YGR4"/>
<reference evidence="3" key="2">
    <citation type="submission" date="2015-11" db="EMBL/GenBank/DDBJ databases">
        <authorList>
            <person name="Zhang Y."/>
            <person name="Guo Z."/>
        </authorList>
    </citation>
    <scope>NUCLEOTIDE SEQUENCE</scope>
</reference>
<dbReference type="Proteomes" id="UP000017246">
    <property type="component" value="Unassembled WGS sequence"/>
</dbReference>
<dbReference type="EMBL" id="LN902847">
    <property type="protein sequence ID" value="CDS41523.1"/>
    <property type="molecule type" value="Genomic_DNA"/>
</dbReference>
<dbReference type="GO" id="GO:0016020">
    <property type="term" value="C:membrane"/>
    <property type="evidence" value="ECO:0007669"/>
    <property type="project" value="InterPro"/>
</dbReference>
<organism evidence="3 4">
    <name type="scientific">Echinococcus multilocularis</name>
    <name type="common">Fox tapeworm</name>
    <dbReference type="NCBI Taxonomy" id="6211"/>
    <lineage>
        <taxon>Eukaryota</taxon>
        <taxon>Metazoa</taxon>
        <taxon>Spiralia</taxon>
        <taxon>Lophotrochozoa</taxon>
        <taxon>Platyhelminthes</taxon>
        <taxon>Cestoda</taxon>
        <taxon>Eucestoda</taxon>
        <taxon>Cyclophyllidea</taxon>
        <taxon>Taeniidae</taxon>
        <taxon>Echinococcus</taxon>
    </lineage>
</organism>
<comment type="similarity">
    <text evidence="1">Belongs to the multi antimicrobial extrusion (MATE) (TC 2.A.66.1) family.</text>
</comment>
<feature type="transmembrane region" description="Helical" evidence="2">
    <location>
        <begin position="112"/>
        <end position="133"/>
    </location>
</feature>
<evidence type="ECO:0000256" key="1">
    <source>
        <dbReference type="ARBA" id="ARBA00010199"/>
    </source>
</evidence>
<name>A0A068YGR4_ECHMU</name>
<sequence>MRSEEGRDEESIDSMYSLHEQLPPVQKGQWARYFPFGFWYEWRHLAMLAIPIMLTSMSNYAIVPVSLFFLGRMGKTELAAGGLAISIFHVAGLSIIFGLFTASETLFSQNKVYPPLLASIIGNCVNAGAHYLFSFYSDFGFV</sequence>
<evidence type="ECO:0000313" key="4">
    <source>
        <dbReference type="Proteomes" id="UP000017246"/>
    </source>
</evidence>
<protein>
    <submittedName>
        <fullName evidence="3">Multidrug and toxin extrusion protein 2</fullName>
    </submittedName>
</protein>
<keyword evidence="4" id="KW-1185">Reference proteome</keyword>
<feature type="transmembrane region" description="Helical" evidence="2">
    <location>
        <begin position="45"/>
        <end position="71"/>
    </location>
</feature>
<evidence type="ECO:0000256" key="2">
    <source>
        <dbReference type="SAM" id="Phobius"/>
    </source>
</evidence>